<dbReference type="Pfam" id="PF10096">
    <property type="entry name" value="DUF2334"/>
    <property type="match status" value="1"/>
</dbReference>
<feature type="transmembrane region" description="Helical" evidence="1">
    <location>
        <begin position="222"/>
        <end position="242"/>
    </location>
</feature>
<evidence type="ECO:0000313" key="3">
    <source>
        <dbReference type="Proteomes" id="UP000177197"/>
    </source>
</evidence>
<dbReference type="GO" id="GO:0005975">
    <property type="term" value="P:carbohydrate metabolic process"/>
    <property type="evidence" value="ECO:0007669"/>
    <property type="project" value="InterPro"/>
</dbReference>
<dbReference type="Gene3D" id="3.20.20.370">
    <property type="entry name" value="Glycoside hydrolase/deacetylase"/>
    <property type="match status" value="1"/>
</dbReference>
<dbReference type="InterPro" id="IPR011330">
    <property type="entry name" value="Glyco_hydro/deAcase_b/a-brl"/>
</dbReference>
<dbReference type="Proteomes" id="UP000177197">
    <property type="component" value="Unassembled WGS sequence"/>
</dbReference>
<keyword evidence="1" id="KW-0472">Membrane</keyword>
<protein>
    <recommendedName>
        <fullName evidence="4">NodB homology domain-containing protein</fullName>
    </recommendedName>
</protein>
<keyword evidence="1" id="KW-1133">Transmembrane helix</keyword>
<name>A0A1F5CCC6_9BACT</name>
<evidence type="ECO:0008006" key="4">
    <source>
        <dbReference type="Google" id="ProtNLM"/>
    </source>
</evidence>
<proteinExistence type="predicted"/>
<dbReference type="InterPro" id="IPR018763">
    <property type="entry name" value="DUF2334"/>
</dbReference>
<sequence length="256" mass="30158">MAKYFFRLDDISPNMNWENFYWLRELFKRHDAKPLLAVIPDNQDPELLKYPGNPDFWGIINELYHSGWVIAQHGYQHFYKTRDGGILNINLRSEFAGLDFQTQNYQIAAGKQILKEKSVDPKIFVAPSHSFDKNTLKTLAQNGFHYVSDGIALYPFKKRGLVWLPQIFWRPRKFAAGLITIALHPNTMSREDLTSFQNFIEKNKSKIGDFSELMRWHKKSGIFKKFFTFLANQVFKIVWWVFFKFKTQNAKVKSTS</sequence>
<evidence type="ECO:0000313" key="2">
    <source>
        <dbReference type="EMBL" id="OGD40502.1"/>
    </source>
</evidence>
<dbReference type="AlphaFoldDB" id="A0A1F5CCC6"/>
<comment type="caution">
    <text evidence="2">The sequence shown here is derived from an EMBL/GenBank/DDBJ whole genome shotgun (WGS) entry which is preliminary data.</text>
</comment>
<organism evidence="2 3">
    <name type="scientific">Candidatus Azambacteria bacterium RIFCSPLOWO2_02_FULL_44_14</name>
    <dbReference type="NCBI Taxonomy" id="1797306"/>
    <lineage>
        <taxon>Bacteria</taxon>
        <taxon>Candidatus Azamiibacteriota</taxon>
    </lineage>
</organism>
<keyword evidence="1" id="KW-0812">Transmembrane</keyword>
<evidence type="ECO:0000256" key="1">
    <source>
        <dbReference type="SAM" id="Phobius"/>
    </source>
</evidence>
<dbReference type="SUPFAM" id="SSF88713">
    <property type="entry name" value="Glycoside hydrolase/deacetylase"/>
    <property type="match status" value="1"/>
</dbReference>
<reference evidence="2 3" key="1">
    <citation type="journal article" date="2016" name="Nat. Commun.">
        <title>Thousands of microbial genomes shed light on interconnected biogeochemical processes in an aquifer system.</title>
        <authorList>
            <person name="Anantharaman K."/>
            <person name="Brown C.T."/>
            <person name="Hug L.A."/>
            <person name="Sharon I."/>
            <person name="Castelle C.J."/>
            <person name="Probst A.J."/>
            <person name="Thomas B.C."/>
            <person name="Singh A."/>
            <person name="Wilkins M.J."/>
            <person name="Karaoz U."/>
            <person name="Brodie E.L."/>
            <person name="Williams K.H."/>
            <person name="Hubbard S.S."/>
            <person name="Banfield J.F."/>
        </authorList>
    </citation>
    <scope>NUCLEOTIDE SEQUENCE [LARGE SCALE GENOMIC DNA]</scope>
</reference>
<accession>A0A1F5CCC6</accession>
<gene>
    <name evidence="2" type="ORF">A3I30_00860</name>
</gene>
<dbReference type="EMBL" id="MEYV01000007">
    <property type="protein sequence ID" value="OGD40502.1"/>
    <property type="molecule type" value="Genomic_DNA"/>
</dbReference>